<dbReference type="EMBL" id="GBRH01263758">
    <property type="protein sequence ID" value="JAD34137.1"/>
    <property type="molecule type" value="Transcribed_RNA"/>
</dbReference>
<sequence>MKLTKVSVVSDQKKSCLQFFMTFTVIRQLHGM</sequence>
<accession>A0A0A8ZH18</accession>
<evidence type="ECO:0000313" key="1">
    <source>
        <dbReference type="EMBL" id="JAD34137.1"/>
    </source>
</evidence>
<proteinExistence type="predicted"/>
<reference evidence="1" key="1">
    <citation type="submission" date="2014-09" db="EMBL/GenBank/DDBJ databases">
        <authorList>
            <person name="Magalhaes I.L.F."/>
            <person name="Oliveira U."/>
            <person name="Santos F.R."/>
            <person name="Vidigal T.H.D.A."/>
            <person name="Brescovit A.D."/>
            <person name="Santos A.J."/>
        </authorList>
    </citation>
    <scope>NUCLEOTIDE SEQUENCE</scope>
    <source>
        <tissue evidence="1">Shoot tissue taken approximately 20 cm above the soil surface</tissue>
    </source>
</reference>
<name>A0A0A8ZH18_ARUDO</name>
<protein>
    <submittedName>
        <fullName evidence="1">Uncharacterized protein</fullName>
    </submittedName>
</protein>
<dbReference type="AlphaFoldDB" id="A0A0A8ZH18"/>
<organism evidence="1">
    <name type="scientific">Arundo donax</name>
    <name type="common">Giant reed</name>
    <name type="synonym">Donax arundinaceus</name>
    <dbReference type="NCBI Taxonomy" id="35708"/>
    <lineage>
        <taxon>Eukaryota</taxon>
        <taxon>Viridiplantae</taxon>
        <taxon>Streptophyta</taxon>
        <taxon>Embryophyta</taxon>
        <taxon>Tracheophyta</taxon>
        <taxon>Spermatophyta</taxon>
        <taxon>Magnoliopsida</taxon>
        <taxon>Liliopsida</taxon>
        <taxon>Poales</taxon>
        <taxon>Poaceae</taxon>
        <taxon>PACMAD clade</taxon>
        <taxon>Arundinoideae</taxon>
        <taxon>Arundineae</taxon>
        <taxon>Arundo</taxon>
    </lineage>
</organism>
<reference evidence="1" key="2">
    <citation type="journal article" date="2015" name="Data Brief">
        <title>Shoot transcriptome of the giant reed, Arundo donax.</title>
        <authorList>
            <person name="Barrero R.A."/>
            <person name="Guerrero F.D."/>
            <person name="Moolhuijzen P."/>
            <person name="Goolsby J.A."/>
            <person name="Tidwell J."/>
            <person name="Bellgard S.E."/>
            <person name="Bellgard M.I."/>
        </authorList>
    </citation>
    <scope>NUCLEOTIDE SEQUENCE</scope>
    <source>
        <tissue evidence="1">Shoot tissue taken approximately 20 cm above the soil surface</tissue>
    </source>
</reference>